<protein>
    <submittedName>
        <fullName evidence="1">Uncharacterized protein</fullName>
    </submittedName>
</protein>
<comment type="caution">
    <text evidence="1">The sequence shown here is derived from an EMBL/GenBank/DDBJ whole genome shotgun (WGS) entry which is preliminary data.</text>
</comment>
<dbReference type="AlphaFoldDB" id="A0AAD5TSU3"/>
<gene>
    <name evidence="1" type="ORF">HK099_002686</name>
</gene>
<accession>A0AAD5TSU3</accession>
<name>A0AAD5TSU3_9FUNG</name>
<evidence type="ECO:0000313" key="1">
    <source>
        <dbReference type="EMBL" id="KAJ3200431.1"/>
    </source>
</evidence>
<sequence>MSKHLTLCEYSINKPLITSQSSKTPSTNLLLSSQQEIFEFQNQCLPPSPPPSPITFFPFQTTPNFCLQKLPLTFEKFCLRISLLHEKYLSQHFQMSQRNSCIVALNSIYWRVFFNNNSLEVKIPEELKQLQVAQTNFGLNLVNADIYLNKLKVLSVTFNPYMENSCLDGFRILNSTNLLSLHLTSNLNFMYNLAIFKNCGIWDTPMRTFLNTVVTEFSNLIKSALFLEEAIFQDKPVENKLNCTNATKYLHLKIPIDKYNEIDFILRKKSLRYLLKELSKDVDEIVRDITRRDEFRNVCTNLCCFGALCCDSNTISDFKIDWQEDISDNYFIDLIIFLRLKI</sequence>
<evidence type="ECO:0000313" key="2">
    <source>
        <dbReference type="Proteomes" id="UP001211065"/>
    </source>
</evidence>
<dbReference type="EMBL" id="JADGJW010001907">
    <property type="protein sequence ID" value="KAJ3200431.1"/>
    <property type="molecule type" value="Genomic_DNA"/>
</dbReference>
<keyword evidence="2" id="KW-1185">Reference proteome</keyword>
<dbReference type="Proteomes" id="UP001211065">
    <property type="component" value="Unassembled WGS sequence"/>
</dbReference>
<reference evidence="1" key="1">
    <citation type="submission" date="2020-05" db="EMBL/GenBank/DDBJ databases">
        <title>Phylogenomic resolution of chytrid fungi.</title>
        <authorList>
            <person name="Stajich J.E."/>
            <person name="Amses K."/>
            <person name="Simmons R."/>
            <person name="Seto K."/>
            <person name="Myers J."/>
            <person name="Bonds A."/>
            <person name="Quandt C.A."/>
            <person name="Barry K."/>
            <person name="Liu P."/>
            <person name="Grigoriev I."/>
            <person name="Longcore J.E."/>
            <person name="James T.Y."/>
        </authorList>
    </citation>
    <scope>NUCLEOTIDE SEQUENCE</scope>
    <source>
        <strain evidence="1">JEL0476</strain>
    </source>
</reference>
<organism evidence="1 2">
    <name type="scientific">Clydaea vesicula</name>
    <dbReference type="NCBI Taxonomy" id="447962"/>
    <lineage>
        <taxon>Eukaryota</taxon>
        <taxon>Fungi</taxon>
        <taxon>Fungi incertae sedis</taxon>
        <taxon>Chytridiomycota</taxon>
        <taxon>Chytridiomycota incertae sedis</taxon>
        <taxon>Chytridiomycetes</taxon>
        <taxon>Lobulomycetales</taxon>
        <taxon>Lobulomycetaceae</taxon>
        <taxon>Clydaea</taxon>
    </lineage>
</organism>
<proteinExistence type="predicted"/>